<dbReference type="EMBL" id="BAAABW010000031">
    <property type="protein sequence ID" value="GAA0374312.1"/>
    <property type="molecule type" value="Genomic_DNA"/>
</dbReference>
<evidence type="ECO:0008006" key="3">
    <source>
        <dbReference type="Google" id="ProtNLM"/>
    </source>
</evidence>
<gene>
    <name evidence="1" type="ORF">GCM10010319_61040</name>
</gene>
<sequence>MARTRETGRPYEYVTYAPAGYTCGKCRKPIPTDTPCRRGDIERTSSSPVAVYWHQECATKAGGAK</sequence>
<evidence type="ECO:0000313" key="1">
    <source>
        <dbReference type="EMBL" id="GAA0374312.1"/>
    </source>
</evidence>
<accession>A0ABP3HMN9</accession>
<protein>
    <recommendedName>
        <fullName evidence="3">PARP-type domain-containing protein</fullName>
    </recommendedName>
</protein>
<organism evidence="1 2">
    <name type="scientific">Streptomyces blastmyceticus</name>
    <dbReference type="NCBI Taxonomy" id="68180"/>
    <lineage>
        <taxon>Bacteria</taxon>
        <taxon>Bacillati</taxon>
        <taxon>Actinomycetota</taxon>
        <taxon>Actinomycetes</taxon>
        <taxon>Kitasatosporales</taxon>
        <taxon>Streptomycetaceae</taxon>
        <taxon>Streptomyces</taxon>
    </lineage>
</organism>
<proteinExistence type="predicted"/>
<comment type="caution">
    <text evidence="1">The sequence shown here is derived from an EMBL/GenBank/DDBJ whole genome shotgun (WGS) entry which is preliminary data.</text>
</comment>
<evidence type="ECO:0000313" key="2">
    <source>
        <dbReference type="Proteomes" id="UP001500063"/>
    </source>
</evidence>
<reference evidence="2" key="1">
    <citation type="journal article" date="2019" name="Int. J. Syst. Evol. Microbiol.">
        <title>The Global Catalogue of Microorganisms (GCM) 10K type strain sequencing project: providing services to taxonomists for standard genome sequencing and annotation.</title>
        <authorList>
            <consortium name="The Broad Institute Genomics Platform"/>
            <consortium name="The Broad Institute Genome Sequencing Center for Infectious Disease"/>
            <person name="Wu L."/>
            <person name="Ma J."/>
        </authorList>
    </citation>
    <scope>NUCLEOTIDE SEQUENCE [LARGE SCALE GENOMIC DNA]</scope>
    <source>
        <strain evidence="2">JCM 4565</strain>
    </source>
</reference>
<name>A0ABP3HMN9_9ACTN</name>
<keyword evidence="2" id="KW-1185">Reference proteome</keyword>
<dbReference type="Proteomes" id="UP001500063">
    <property type="component" value="Unassembled WGS sequence"/>
</dbReference>